<dbReference type="KEGG" id="dhe:111598990"/>
<organism evidence="1 2">
    <name type="scientific">Drosophila hydei</name>
    <name type="common">Fruit fly</name>
    <dbReference type="NCBI Taxonomy" id="7224"/>
    <lineage>
        <taxon>Eukaryota</taxon>
        <taxon>Metazoa</taxon>
        <taxon>Ecdysozoa</taxon>
        <taxon>Arthropoda</taxon>
        <taxon>Hexapoda</taxon>
        <taxon>Insecta</taxon>
        <taxon>Pterygota</taxon>
        <taxon>Neoptera</taxon>
        <taxon>Endopterygota</taxon>
        <taxon>Diptera</taxon>
        <taxon>Brachycera</taxon>
        <taxon>Muscomorpha</taxon>
        <taxon>Ephydroidea</taxon>
        <taxon>Drosophilidae</taxon>
        <taxon>Drosophila</taxon>
    </lineage>
</organism>
<dbReference type="OrthoDB" id="7859776at2759"/>
<dbReference type="RefSeq" id="XP_023170261.2">
    <property type="nucleotide sequence ID" value="XM_023314493.2"/>
</dbReference>
<reference evidence="2" key="1">
    <citation type="submission" date="2025-08" db="UniProtKB">
        <authorList>
            <consortium name="RefSeq"/>
        </authorList>
    </citation>
    <scope>IDENTIFICATION</scope>
    <source>
        <strain evidence="2">15085-1641.00</strain>
        <tissue evidence="2">Whole body</tissue>
    </source>
</reference>
<sequence>MAEQSSAEQLKVLNSKKLELTLDEYYEQHVRADAAAPNTNRGMQNSCYMFNTNIMELTLDEYYEQFVLPKVKIQVNKAEAEQRSIQYQRTHYFGPRYLEQRQPKP</sequence>
<evidence type="ECO:0000313" key="1">
    <source>
        <dbReference type="Proteomes" id="UP000504633"/>
    </source>
</evidence>
<dbReference type="OMA" id="KNIRYQR"/>
<dbReference type="AlphaFoldDB" id="A0A6J1LUX7"/>
<protein>
    <submittedName>
        <fullName evidence="2">Uncharacterized protein LOC111598990</fullName>
    </submittedName>
</protein>
<name>A0A6J1LUX7_DROHY</name>
<dbReference type="Proteomes" id="UP000504633">
    <property type="component" value="Unplaced"/>
</dbReference>
<accession>A0A6J1LUX7</accession>
<evidence type="ECO:0000313" key="2">
    <source>
        <dbReference type="RefSeq" id="XP_023170261.2"/>
    </source>
</evidence>
<dbReference type="GeneID" id="111598990"/>
<proteinExistence type="predicted"/>
<keyword evidence="1" id="KW-1185">Reference proteome</keyword>
<gene>
    <name evidence="2" type="primary">LOC111598990</name>
</gene>